<evidence type="ECO:0008006" key="8">
    <source>
        <dbReference type="Google" id="ProtNLM"/>
    </source>
</evidence>
<comment type="caution">
    <text evidence="6">The sequence shown here is derived from an EMBL/GenBank/DDBJ whole genome shotgun (WGS) entry which is preliminary data.</text>
</comment>
<keyword evidence="4" id="KW-0460">Magnesium</keyword>
<dbReference type="GO" id="GO:0005794">
    <property type="term" value="C:Golgi apparatus"/>
    <property type="evidence" value="ECO:0007669"/>
    <property type="project" value="TreeGrafter"/>
</dbReference>
<dbReference type="NCBIfam" id="TIGR00231">
    <property type="entry name" value="small_GTP"/>
    <property type="match status" value="1"/>
</dbReference>
<reference evidence="6" key="1">
    <citation type="submission" date="2021-09" db="EMBL/GenBank/DDBJ databases">
        <authorList>
            <consortium name="AG Swart"/>
            <person name="Singh M."/>
            <person name="Singh A."/>
            <person name="Seah K."/>
            <person name="Emmerich C."/>
        </authorList>
    </citation>
    <scope>NUCLEOTIDE SEQUENCE</scope>
    <source>
        <strain evidence="6">ATCC30299</strain>
    </source>
</reference>
<dbReference type="EMBL" id="CAJZBQ010000053">
    <property type="protein sequence ID" value="CAG9331551.1"/>
    <property type="molecule type" value="Genomic_DNA"/>
</dbReference>
<sequence length="177" mass="19809">MISILLIGLDNAGKSTLISHAKSLPANGMFEITPTMGFAIEEIAMPSGNKGIIYDCSGAARYRNMWDHFIGEIQGVIYVIDSADRARLSIVKKNIEEFFKHPLLKKKPIVFLANKQDSPDALRKEDIKRILRIEKKSLSNPFSVKEAISATGMGLNNSLSFIENNLQTKFEYHLKPL</sequence>
<dbReference type="InterPro" id="IPR024156">
    <property type="entry name" value="Small_GTPase_ARF"/>
</dbReference>
<keyword evidence="2 3" id="KW-0342">GTP-binding</keyword>
<keyword evidence="1 3" id="KW-0547">Nucleotide-binding</keyword>
<dbReference type="PROSITE" id="PS51417">
    <property type="entry name" value="ARF"/>
    <property type="match status" value="1"/>
</dbReference>
<evidence type="ECO:0000313" key="6">
    <source>
        <dbReference type="EMBL" id="CAG9331551.1"/>
    </source>
</evidence>
<feature type="binding site" evidence="3">
    <location>
        <begin position="8"/>
        <end position="15"/>
    </location>
    <ligand>
        <name>GTP</name>
        <dbReference type="ChEBI" id="CHEBI:37565"/>
    </ligand>
</feature>
<dbReference type="SMART" id="SM00178">
    <property type="entry name" value="SAR"/>
    <property type="match status" value="1"/>
</dbReference>
<dbReference type="GO" id="GO:0043001">
    <property type="term" value="P:Golgi to plasma membrane protein transport"/>
    <property type="evidence" value="ECO:0007669"/>
    <property type="project" value="TreeGrafter"/>
</dbReference>
<feature type="binding site" evidence="3">
    <location>
        <position position="58"/>
    </location>
    <ligand>
        <name>GTP</name>
        <dbReference type="ChEBI" id="CHEBI:37565"/>
    </ligand>
</feature>
<dbReference type="GO" id="GO:0034067">
    <property type="term" value="P:protein localization to Golgi apparatus"/>
    <property type="evidence" value="ECO:0007669"/>
    <property type="project" value="TreeGrafter"/>
</dbReference>
<dbReference type="PANTHER" id="PTHR45909">
    <property type="entry name" value="ADP-RIBOSYLATION FACTOR-RELATED PROTEIN 1"/>
    <property type="match status" value="1"/>
</dbReference>
<evidence type="ECO:0000256" key="3">
    <source>
        <dbReference type="PIRSR" id="PIRSR606689-1"/>
    </source>
</evidence>
<feature type="binding site" evidence="4">
    <location>
        <position position="15"/>
    </location>
    <ligand>
        <name>Mg(2+)</name>
        <dbReference type="ChEBI" id="CHEBI:18420"/>
    </ligand>
</feature>
<accession>A0AAU9K2Z1</accession>
<dbReference type="InterPro" id="IPR006689">
    <property type="entry name" value="Small_GTPase_ARF/SAR"/>
</dbReference>
<dbReference type="GO" id="GO:0003924">
    <property type="term" value="F:GTPase activity"/>
    <property type="evidence" value="ECO:0007669"/>
    <property type="project" value="InterPro"/>
</dbReference>
<dbReference type="PANTHER" id="PTHR45909:SF1">
    <property type="entry name" value="ADP-RIBOSYLATION FACTOR-RELATED PROTEIN 1"/>
    <property type="match status" value="1"/>
</dbReference>
<dbReference type="SUPFAM" id="SSF52540">
    <property type="entry name" value="P-loop containing nucleoside triphosphate hydrolases"/>
    <property type="match status" value="1"/>
</dbReference>
<evidence type="ECO:0000313" key="7">
    <source>
        <dbReference type="Proteomes" id="UP001162131"/>
    </source>
</evidence>
<feature type="binding site" evidence="3">
    <location>
        <begin position="114"/>
        <end position="117"/>
    </location>
    <ligand>
        <name>GTP</name>
        <dbReference type="ChEBI" id="CHEBI:37565"/>
    </ligand>
</feature>
<dbReference type="Proteomes" id="UP001162131">
    <property type="component" value="Unassembled WGS sequence"/>
</dbReference>
<keyword evidence="4" id="KW-0479">Metal-binding</keyword>
<dbReference type="PRINTS" id="PR00328">
    <property type="entry name" value="SAR1GTPBP"/>
</dbReference>
<protein>
    <recommendedName>
        <fullName evidence="8">ADP-ribosylation factor-like protein 6</fullName>
    </recommendedName>
</protein>
<gene>
    <name evidence="6" type="ORF">BSTOLATCC_MIC53618</name>
</gene>
<dbReference type="Gene3D" id="3.40.50.300">
    <property type="entry name" value="P-loop containing nucleotide triphosphate hydrolases"/>
    <property type="match status" value="1"/>
</dbReference>
<dbReference type="AlphaFoldDB" id="A0AAU9K2Z1"/>
<dbReference type="GO" id="GO:0006886">
    <property type="term" value="P:intracellular protein transport"/>
    <property type="evidence" value="ECO:0007669"/>
    <property type="project" value="TreeGrafter"/>
</dbReference>
<keyword evidence="7" id="KW-1185">Reference proteome</keyword>
<evidence type="ECO:0000256" key="5">
    <source>
        <dbReference type="RuleBase" id="RU003925"/>
    </source>
</evidence>
<dbReference type="GO" id="GO:0005525">
    <property type="term" value="F:GTP binding"/>
    <property type="evidence" value="ECO:0007669"/>
    <property type="project" value="UniProtKB-KW"/>
</dbReference>
<dbReference type="InterPro" id="IPR005225">
    <property type="entry name" value="Small_GTP-bd"/>
</dbReference>
<name>A0AAU9K2Z1_9CILI</name>
<comment type="similarity">
    <text evidence="5">Belongs to the small GTPase superfamily. Arf family.</text>
</comment>
<evidence type="ECO:0000256" key="4">
    <source>
        <dbReference type="PIRSR" id="PIRSR606689-2"/>
    </source>
</evidence>
<dbReference type="GO" id="GO:0046872">
    <property type="term" value="F:metal ion binding"/>
    <property type="evidence" value="ECO:0007669"/>
    <property type="project" value="UniProtKB-KW"/>
</dbReference>
<evidence type="ECO:0000256" key="2">
    <source>
        <dbReference type="ARBA" id="ARBA00023134"/>
    </source>
</evidence>
<feature type="binding site" evidence="4">
    <location>
        <position position="35"/>
    </location>
    <ligand>
        <name>Mg(2+)</name>
        <dbReference type="ChEBI" id="CHEBI:18420"/>
    </ligand>
</feature>
<organism evidence="6 7">
    <name type="scientific">Blepharisma stoltei</name>
    <dbReference type="NCBI Taxonomy" id="1481888"/>
    <lineage>
        <taxon>Eukaryota</taxon>
        <taxon>Sar</taxon>
        <taxon>Alveolata</taxon>
        <taxon>Ciliophora</taxon>
        <taxon>Postciliodesmatophora</taxon>
        <taxon>Heterotrichea</taxon>
        <taxon>Heterotrichida</taxon>
        <taxon>Blepharismidae</taxon>
        <taxon>Blepharisma</taxon>
    </lineage>
</organism>
<evidence type="ECO:0000256" key="1">
    <source>
        <dbReference type="ARBA" id="ARBA00022741"/>
    </source>
</evidence>
<dbReference type="Pfam" id="PF00025">
    <property type="entry name" value="Arf"/>
    <property type="match status" value="1"/>
</dbReference>
<dbReference type="InterPro" id="IPR027417">
    <property type="entry name" value="P-loop_NTPase"/>
</dbReference>
<proteinExistence type="inferred from homology"/>
<dbReference type="SMART" id="SM00177">
    <property type="entry name" value="ARF"/>
    <property type="match status" value="1"/>
</dbReference>